<dbReference type="SUPFAM" id="SSF46785">
    <property type="entry name" value="Winged helix' DNA-binding domain"/>
    <property type="match status" value="1"/>
</dbReference>
<dbReference type="InterPro" id="IPR036388">
    <property type="entry name" value="WH-like_DNA-bd_sf"/>
</dbReference>
<name>A0ABQ4C7D7_9ACTN</name>
<evidence type="ECO:0000313" key="3">
    <source>
        <dbReference type="Proteomes" id="UP000624325"/>
    </source>
</evidence>
<dbReference type="PROSITE" id="PS50995">
    <property type="entry name" value="HTH_MARR_2"/>
    <property type="match status" value="1"/>
</dbReference>
<accession>A0ABQ4C7D7</accession>
<keyword evidence="3" id="KW-1185">Reference proteome</keyword>
<sequence>MTEPRWLDPQERRMWRAYLRMQRAIEVALVRQLGETGISRTDFEVLVPLSEAKDRSLRVRDLASWTGWDRSRISHQLRRMEERGLITREDVADDARGTMVRLTDKGYEITVAAAPGQVETVRRVLVDLLDPAEIDQLTTIGERVATAAGYANLPYPDER</sequence>
<dbReference type="RefSeq" id="WP_203704644.1">
    <property type="nucleotide sequence ID" value="NZ_BAAALU010000009.1"/>
</dbReference>
<comment type="caution">
    <text evidence="2">The sequence shown here is derived from an EMBL/GenBank/DDBJ whole genome shotgun (WGS) entry which is preliminary data.</text>
</comment>
<dbReference type="SMART" id="SM00347">
    <property type="entry name" value="HTH_MARR"/>
    <property type="match status" value="1"/>
</dbReference>
<protein>
    <submittedName>
        <fullName evidence="2">MarR family transcriptional regulator</fullName>
    </submittedName>
</protein>
<proteinExistence type="predicted"/>
<dbReference type="InterPro" id="IPR036390">
    <property type="entry name" value="WH_DNA-bd_sf"/>
</dbReference>
<dbReference type="PANTHER" id="PTHR33164:SF99">
    <property type="entry name" value="MARR FAMILY REGULATORY PROTEIN"/>
    <property type="match status" value="1"/>
</dbReference>
<feature type="domain" description="HTH marR-type" evidence="1">
    <location>
        <begin position="11"/>
        <end position="146"/>
    </location>
</feature>
<reference evidence="2 3" key="1">
    <citation type="submission" date="2021-01" db="EMBL/GenBank/DDBJ databases">
        <title>Whole genome shotgun sequence of Asanoa iriomotensis NBRC 100142.</title>
        <authorList>
            <person name="Komaki H."/>
            <person name="Tamura T."/>
        </authorList>
    </citation>
    <scope>NUCLEOTIDE SEQUENCE [LARGE SCALE GENOMIC DNA]</scope>
    <source>
        <strain evidence="2 3">NBRC 100142</strain>
    </source>
</reference>
<gene>
    <name evidence="2" type="ORF">Air01nite_43200</name>
</gene>
<organism evidence="2 3">
    <name type="scientific">Asanoa iriomotensis</name>
    <dbReference type="NCBI Taxonomy" id="234613"/>
    <lineage>
        <taxon>Bacteria</taxon>
        <taxon>Bacillati</taxon>
        <taxon>Actinomycetota</taxon>
        <taxon>Actinomycetes</taxon>
        <taxon>Micromonosporales</taxon>
        <taxon>Micromonosporaceae</taxon>
        <taxon>Asanoa</taxon>
    </lineage>
</organism>
<evidence type="ECO:0000259" key="1">
    <source>
        <dbReference type="PROSITE" id="PS50995"/>
    </source>
</evidence>
<dbReference type="Pfam" id="PF12802">
    <property type="entry name" value="MarR_2"/>
    <property type="match status" value="1"/>
</dbReference>
<evidence type="ECO:0000313" key="2">
    <source>
        <dbReference type="EMBL" id="GIF58225.1"/>
    </source>
</evidence>
<dbReference type="Proteomes" id="UP000624325">
    <property type="component" value="Unassembled WGS sequence"/>
</dbReference>
<dbReference type="InterPro" id="IPR000835">
    <property type="entry name" value="HTH_MarR-typ"/>
</dbReference>
<dbReference type="PANTHER" id="PTHR33164">
    <property type="entry name" value="TRANSCRIPTIONAL REGULATOR, MARR FAMILY"/>
    <property type="match status" value="1"/>
</dbReference>
<dbReference type="InterPro" id="IPR039422">
    <property type="entry name" value="MarR/SlyA-like"/>
</dbReference>
<dbReference type="Gene3D" id="1.10.10.10">
    <property type="entry name" value="Winged helix-like DNA-binding domain superfamily/Winged helix DNA-binding domain"/>
    <property type="match status" value="1"/>
</dbReference>
<dbReference type="EMBL" id="BONC01000031">
    <property type="protein sequence ID" value="GIF58225.1"/>
    <property type="molecule type" value="Genomic_DNA"/>
</dbReference>